<dbReference type="PANTHER" id="PTHR36681">
    <property type="entry name" value="NUCLEAR GTPASE, GERMINAL CENTER-ASSOCIATED, TANDEM DUPLICATE 3"/>
    <property type="match status" value="1"/>
</dbReference>
<dbReference type="Pfam" id="PF00350">
    <property type="entry name" value="Dynamin_N"/>
    <property type="match status" value="1"/>
</dbReference>
<evidence type="ECO:0000256" key="1">
    <source>
        <dbReference type="SAM" id="Coils"/>
    </source>
</evidence>
<dbReference type="Proteomes" id="UP000774617">
    <property type="component" value="Unassembled WGS sequence"/>
</dbReference>
<dbReference type="EMBL" id="JAGTJR010000034">
    <property type="protein sequence ID" value="KAH7036802.1"/>
    <property type="molecule type" value="Genomic_DNA"/>
</dbReference>
<protein>
    <submittedName>
        <fullName evidence="5">Uncharacterized protein</fullName>
    </submittedName>
</protein>
<evidence type="ECO:0000259" key="4">
    <source>
        <dbReference type="Pfam" id="PF24564"/>
    </source>
</evidence>
<feature type="domain" description="DUF7605" evidence="4">
    <location>
        <begin position="696"/>
        <end position="874"/>
    </location>
</feature>
<feature type="domain" description="Dynamin N-terminal" evidence="3">
    <location>
        <begin position="185"/>
        <end position="464"/>
    </location>
</feature>
<evidence type="ECO:0000259" key="3">
    <source>
        <dbReference type="Pfam" id="PF00350"/>
    </source>
</evidence>
<dbReference type="InterPro" id="IPR056024">
    <property type="entry name" value="DUF7605"/>
</dbReference>
<feature type="region of interest" description="Disordered" evidence="2">
    <location>
        <begin position="261"/>
        <end position="280"/>
    </location>
</feature>
<organism evidence="5 6">
    <name type="scientific">Macrophomina phaseolina</name>
    <dbReference type="NCBI Taxonomy" id="35725"/>
    <lineage>
        <taxon>Eukaryota</taxon>
        <taxon>Fungi</taxon>
        <taxon>Dikarya</taxon>
        <taxon>Ascomycota</taxon>
        <taxon>Pezizomycotina</taxon>
        <taxon>Dothideomycetes</taxon>
        <taxon>Dothideomycetes incertae sedis</taxon>
        <taxon>Botryosphaeriales</taxon>
        <taxon>Botryosphaeriaceae</taxon>
        <taxon>Macrophomina</taxon>
    </lineage>
</organism>
<feature type="region of interest" description="Disordered" evidence="2">
    <location>
        <begin position="80"/>
        <end position="117"/>
    </location>
</feature>
<dbReference type="InterPro" id="IPR027417">
    <property type="entry name" value="P-loop_NTPase"/>
</dbReference>
<gene>
    <name evidence="5" type="ORF">B0J12DRAFT_744254</name>
</gene>
<feature type="compositionally biased region" description="Acidic residues" evidence="2">
    <location>
        <begin position="266"/>
        <end position="280"/>
    </location>
</feature>
<evidence type="ECO:0000313" key="6">
    <source>
        <dbReference type="Proteomes" id="UP000774617"/>
    </source>
</evidence>
<dbReference type="PANTHER" id="PTHR36681:SF3">
    <property type="entry name" value="NUCLEAR GTPASE, GERMINAL CENTER-ASSOCIATED, TANDEM DUPLICATE 3"/>
    <property type="match status" value="1"/>
</dbReference>
<dbReference type="Pfam" id="PF24564">
    <property type="entry name" value="DUF7605"/>
    <property type="match status" value="1"/>
</dbReference>
<feature type="compositionally biased region" description="Polar residues" evidence="2">
    <location>
        <begin position="52"/>
        <end position="65"/>
    </location>
</feature>
<dbReference type="InterPro" id="IPR045063">
    <property type="entry name" value="Dynamin_N"/>
</dbReference>
<proteinExistence type="predicted"/>
<keyword evidence="6" id="KW-1185">Reference proteome</keyword>
<accession>A0ABQ8FZ75</accession>
<name>A0ABQ8FZ75_9PEZI</name>
<comment type="caution">
    <text evidence="5">The sequence shown here is derived from an EMBL/GenBank/DDBJ whole genome shotgun (WGS) entry which is preliminary data.</text>
</comment>
<evidence type="ECO:0000313" key="5">
    <source>
        <dbReference type="EMBL" id="KAH7036802.1"/>
    </source>
</evidence>
<sequence length="968" mass="109265">MQGHDYPMPIPFPRAFRTSPPPTELKMFGELPEEIPTSVKSEPDSQGEPLIPTQNSTPAPYSIDSTPPRLELRMRNLQSPFLSSPSETSDGFSQKRNFTSMSRGEGPIKNRGPSKCDPNNEALPQTAINHPNFLAAEELALQIPGEILEIVSQCDYSDEDFEYLREMAVKAQRISYAAEVKIGLKGDSGTGKSSLINSILGYDGIAPCGDVGEACTAVVQEFRKPRPSQQTPFEAEVIFLSPVARDAALRSWVSDFWDTRKSGVGGDEEEDDEDYAEGESDVDDEIAAGQGSATAADAIFSLFSNRDECKDLETTKKFLSTAKMRGDPRIISQLKVWLDALFQNLGVDSGKYTITAPTPDLLQEEVAPFLQHVNGERPSPWPLVKIVRTFIDCEILSQDIVLADLPGTNDVNQTRIQATKMYMSGVDHTGVVARIERAQTDASTHRSLVEAYKRKRGPNIFMVATHADCINHCPNKYMSMQSSSPSHVRELSALKDELDMLALELESIKLKKDQAKASKDFDMLDELDTHADELRAKKLAKESRSLEICRTIRNQKVRKFLVHKHYNMMKKEILPVFCVSNSEYMAHVVGYDQDHVPKMSIEATEIPRLRAYIYALPAQRKMVAFKHHVKFKLPSLINSLAMTCSISRVKRREQLERILMEAYEPISQDISQVFKNFLMAEIVGTLGKMKMAKSKAAYSATAKENLAEYSMWTSVTQKAFFKHKGKWSTKKVGRHDWNARILEPLVKDLEKDLRRWDDLSEGLSRNLSEKIVGTLQSLIQKLEDEAGPSKGVLKPFFDQLRLHIDRLDEECKLRAETVEKEFSFIKASITSTAESDQCYLIQSLEETYQSCAAMTGQDVRKKRLETLKDKLAEKGVKGPWNSIHDKAKKDAQKLIQQHTQEFSDQVREIFKAFHDIFMRLFKTEQSDAPEAKALRHKLMQRHPGWLEKITTIQSLIQECEGLNAPTQV</sequence>
<keyword evidence="1" id="KW-0175">Coiled coil</keyword>
<dbReference type="SUPFAM" id="SSF52540">
    <property type="entry name" value="P-loop containing nucleoside triphosphate hydrolases"/>
    <property type="match status" value="1"/>
</dbReference>
<evidence type="ECO:0000256" key="2">
    <source>
        <dbReference type="SAM" id="MobiDB-lite"/>
    </source>
</evidence>
<feature type="region of interest" description="Disordered" evidence="2">
    <location>
        <begin position="1"/>
        <end position="67"/>
    </location>
</feature>
<reference evidence="5 6" key="1">
    <citation type="journal article" date="2021" name="Nat. Commun.">
        <title>Genetic determinants of endophytism in the Arabidopsis root mycobiome.</title>
        <authorList>
            <person name="Mesny F."/>
            <person name="Miyauchi S."/>
            <person name="Thiergart T."/>
            <person name="Pickel B."/>
            <person name="Atanasova L."/>
            <person name="Karlsson M."/>
            <person name="Huettel B."/>
            <person name="Barry K.W."/>
            <person name="Haridas S."/>
            <person name="Chen C."/>
            <person name="Bauer D."/>
            <person name="Andreopoulos W."/>
            <person name="Pangilinan J."/>
            <person name="LaButti K."/>
            <person name="Riley R."/>
            <person name="Lipzen A."/>
            <person name="Clum A."/>
            <person name="Drula E."/>
            <person name="Henrissat B."/>
            <person name="Kohler A."/>
            <person name="Grigoriev I.V."/>
            <person name="Martin F.M."/>
            <person name="Hacquard S."/>
        </authorList>
    </citation>
    <scope>NUCLEOTIDE SEQUENCE [LARGE SCALE GENOMIC DNA]</scope>
    <source>
        <strain evidence="5 6">MPI-SDFR-AT-0080</strain>
    </source>
</reference>
<dbReference type="Gene3D" id="3.40.50.300">
    <property type="entry name" value="P-loop containing nucleotide triphosphate hydrolases"/>
    <property type="match status" value="1"/>
</dbReference>
<feature type="coiled-coil region" evidence="1">
    <location>
        <begin position="491"/>
        <end position="518"/>
    </location>
</feature>
<feature type="compositionally biased region" description="Polar residues" evidence="2">
    <location>
        <begin position="80"/>
        <end position="102"/>
    </location>
</feature>